<organism evidence="2 3">
    <name type="scientific">Staphylococcus argenteus</name>
    <dbReference type="NCBI Taxonomy" id="985002"/>
    <lineage>
        <taxon>Bacteria</taxon>
        <taxon>Bacillati</taxon>
        <taxon>Bacillota</taxon>
        <taxon>Bacilli</taxon>
        <taxon>Bacillales</taxon>
        <taxon>Staphylococcaceae</taxon>
        <taxon>Staphylococcus</taxon>
    </lineage>
</organism>
<dbReference type="Proteomes" id="UP000236509">
    <property type="component" value="Unassembled WGS sequence"/>
</dbReference>
<accession>A0A7U7JV73</accession>
<dbReference type="PANTHER" id="PTHR46211:SF1">
    <property type="entry name" value="GLYCEROPHOSPHODIESTER PHOSPHODIESTERASE, CYTOPLASMIC"/>
    <property type="match status" value="1"/>
</dbReference>
<proteinExistence type="predicted"/>
<dbReference type="PROSITE" id="PS51704">
    <property type="entry name" value="GP_PDE"/>
    <property type="match status" value="1"/>
</dbReference>
<feature type="domain" description="GP-PDE" evidence="1">
    <location>
        <begin position="10"/>
        <end position="247"/>
    </location>
</feature>
<evidence type="ECO:0000259" key="1">
    <source>
        <dbReference type="PROSITE" id="PS51704"/>
    </source>
</evidence>
<comment type="caution">
    <text evidence="2">The sequence shown here is derived from an EMBL/GenBank/DDBJ whole genome shotgun (WGS) entry which is preliminary data.</text>
</comment>
<protein>
    <submittedName>
        <fullName evidence="2">Putative Glycerophosphoryl diester phosphodiesterase protein</fullName>
    </submittedName>
</protein>
<reference evidence="2 3" key="1">
    <citation type="submission" date="2015-04" db="EMBL/GenBank/DDBJ databases">
        <authorList>
            <person name="Cao L."/>
            <person name="Gao C.H."/>
        </authorList>
    </citation>
    <scope>NUCLEOTIDE SEQUENCE [LARGE SCALE GENOMIC DNA]</scope>
    <source>
        <strain evidence="2 3">SH3</strain>
    </source>
</reference>
<dbReference type="AlphaFoldDB" id="A0A7U7JV73"/>
<evidence type="ECO:0000313" key="2">
    <source>
        <dbReference type="EMBL" id="CRI28982.1"/>
    </source>
</evidence>
<dbReference type="PANTHER" id="PTHR46211">
    <property type="entry name" value="GLYCEROPHOSPHORYL DIESTER PHOSPHODIESTERASE"/>
    <property type="match status" value="1"/>
</dbReference>
<dbReference type="InterPro" id="IPR017946">
    <property type="entry name" value="PLC-like_Pdiesterase_TIM-brl"/>
</dbReference>
<dbReference type="RefSeq" id="WP_031787588.1">
    <property type="nucleotide sequence ID" value="NZ_AP018562.1"/>
</dbReference>
<gene>
    <name evidence="2" type="ORF">BN1326_80252</name>
</gene>
<dbReference type="EMBL" id="CVOU01000020">
    <property type="protein sequence ID" value="CRI28982.1"/>
    <property type="molecule type" value="Genomic_DNA"/>
</dbReference>
<dbReference type="GO" id="GO:0008081">
    <property type="term" value="F:phosphoric diester hydrolase activity"/>
    <property type="evidence" value="ECO:0007669"/>
    <property type="project" value="InterPro"/>
</dbReference>
<dbReference type="SUPFAM" id="SSF51695">
    <property type="entry name" value="PLC-like phosphodiesterases"/>
    <property type="match status" value="1"/>
</dbReference>
<dbReference type="InterPro" id="IPR030395">
    <property type="entry name" value="GP_PDE_dom"/>
</dbReference>
<sequence length="247" mass="28704">MTLNYQKDTLQIVSHRGLPNAFPENTMAGYRKVMELNVDMLEIDVHLTKDQQLVVIHDETIDRTSNGKGRIANYTLPELKTFDFGSYKDIKFKGEQIPTLDEVIELCLKFQKKLLIEIKKPNLYPGIERKLLAILKNWGIDSSQVIIQSFDISCIERLYELSCEYELGVLCSKRKYWYKKPNYSKISQIASYVNPNYALVTRKFVEEAHRYHLKVMPYTVNKSSIAKKLLKYGVDGLITDEPEKILK</sequence>
<dbReference type="Gene3D" id="3.20.20.190">
    <property type="entry name" value="Phosphatidylinositol (PI) phosphodiesterase"/>
    <property type="match status" value="1"/>
</dbReference>
<dbReference type="Pfam" id="PF03009">
    <property type="entry name" value="GDPD"/>
    <property type="match status" value="1"/>
</dbReference>
<keyword evidence="3" id="KW-1185">Reference proteome</keyword>
<dbReference type="GO" id="GO:0006629">
    <property type="term" value="P:lipid metabolic process"/>
    <property type="evidence" value="ECO:0007669"/>
    <property type="project" value="InterPro"/>
</dbReference>
<name>A0A7U7JV73_9STAP</name>
<evidence type="ECO:0000313" key="3">
    <source>
        <dbReference type="Proteomes" id="UP000236509"/>
    </source>
</evidence>